<name>A0A931ICV9_9NOCA</name>
<dbReference type="FunFam" id="3.90.550.10:FF:000131">
    <property type="entry name" value="Glycosyl transferase"/>
    <property type="match status" value="1"/>
</dbReference>
<feature type="transmembrane region" description="Helical" evidence="14">
    <location>
        <begin position="379"/>
        <end position="401"/>
    </location>
</feature>
<dbReference type="RefSeq" id="WP_196150492.1">
    <property type="nucleotide sequence ID" value="NZ_JADMLG010000007.1"/>
</dbReference>
<keyword evidence="7" id="KW-0808">Transferase</keyword>
<dbReference type="Gene3D" id="3.90.550.10">
    <property type="entry name" value="Spore Coat Polysaccharide Biosynthesis Protein SpsA, Chain A"/>
    <property type="match status" value="1"/>
</dbReference>
<comment type="caution">
    <text evidence="17">The sequence shown here is derived from an EMBL/GenBank/DDBJ whole genome shotgun (WGS) entry which is preliminary data.</text>
</comment>
<feature type="transmembrane region" description="Helical" evidence="14">
    <location>
        <begin position="309"/>
        <end position="327"/>
    </location>
</feature>
<organism evidence="17 18">
    <name type="scientific">Nocardia bovistercoris</name>
    <dbReference type="NCBI Taxonomy" id="2785916"/>
    <lineage>
        <taxon>Bacteria</taxon>
        <taxon>Bacillati</taxon>
        <taxon>Actinomycetota</taxon>
        <taxon>Actinomycetes</taxon>
        <taxon>Mycobacteriales</taxon>
        <taxon>Nocardiaceae</taxon>
        <taxon>Nocardia</taxon>
    </lineage>
</organism>
<feature type="domain" description="GtrA/DPMS transmembrane" evidence="16">
    <location>
        <begin position="284"/>
        <end position="400"/>
    </location>
</feature>
<dbReference type="SUPFAM" id="SSF53448">
    <property type="entry name" value="Nucleotide-diphospho-sugar transferases"/>
    <property type="match status" value="1"/>
</dbReference>
<dbReference type="InterPro" id="IPR035518">
    <property type="entry name" value="DPG_synthase"/>
</dbReference>
<comment type="similarity">
    <text evidence="4">Belongs to the glycosyltransferase 2 family.</text>
</comment>
<protein>
    <recommendedName>
        <fullName evidence="5">dolichyl-phosphate beta-glucosyltransferase</fullName>
        <ecNumber evidence="5">2.4.1.117</ecNumber>
    </recommendedName>
</protein>
<evidence type="ECO:0000256" key="2">
    <source>
        <dbReference type="ARBA" id="ARBA00004389"/>
    </source>
</evidence>
<dbReference type="GO" id="GO:0000271">
    <property type="term" value="P:polysaccharide biosynthetic process"/>
    <property type="evidence" value="ECO:0007669"/>
    <property type="project" value="InterPro"/>
</dbReference>
<evidence type="ECO:0000256" key="7">
    <source>
        <dbReference type="ARBA" id="ARBA00022679"/>
    </source>
</evidence>
<evidence type="ECO:0000256" key="1">
    <source>
        <dbReference type="ARBA" id="ARBA00004141"/>
    </source>
</evidence>
<keyword evidence="18" id="KW-1185">Reference proteome</keyword>
<dbReference type="PANTHER" id="PTHR10859:SF91">
    <property type="entry name" value="DOLICHYL-PHOSPHATE BETA-GLUCOSYLTRANSFERASE"/>
    <property type="match status" value="1"/>
</dbReference>
<keyword evidence="11 14" id="KW-1133">Transmembrane helix</keyword>
<dbReference type="EC" id="2.4.1.117" evidence="5"/>
<evidence type="ECO:0000256" key="11">
    <source>
        <dbReference type="ARBA" id="ARBA00022989"/>
    </source>
</evidence>
<evidence type="ECO:0000256" key="12">
    <source>
        <dbReference type="ARBA" id="ARBA00023136"/>
    </source>
</evidence>
<dbReference type="InterPro" id="IPR007267">
    <property type="entry name" value="GtrA_DPMS_TM"/>
</dbReference>
<keyword evidence="9" id="KW-0256">Endoplasmic reticulum</keyword>
<reference evidence="17" key="1">
    <citation type="submission" date="2020-11" db="EMBL/GenBank/DDBJ databases">
        <title>Nocardia NEAU-351.nov., a novel actinomycete isolated from the cow dung.</title>
        <authorList>
            <person name="Zhang X."/>
        </authorList>
    </citation>
    <scope>NUCLEOTIDE SEQUENCE</scope>
    <source>
        <strain evidence="17">NEAU-351</strain>
    </source>
</reference>
<dbReference type="GO" id="GO:0006487">
    <property type="term" value="P:protein N-linked glycosylation"/>
    <property type="evidence" value="ECO:0007669"/>
    <property type="project" value="TreeGrafter"/>
</dbReference>
<comment type="subcellular location">
    <subcellularLocation>
        <location evidence="2">Endoplasmic reticulum membrane</location>
        <topology evidence="2">Single-pass membrane protein</topology>
    </subcellularLocation>
    <subcellularLocation>
        <location evidence="1">Membrane</location>
        <topology evidence="1">Multi-pass membrane protein</topology>
    </subcellularLocation>
</comment>
<proteinExistence type="inferred from homology"/>
<feature type="domain" description="Glycosyltransferase 2-like" evidence="15">
    <location>
        <begin position="24"/>
        <end position="190"/>
    </location>
</feature>
<comment type="catalytic activity">
    <reaction evidence="13">
        <text>a di-trans,poly-cis-dolichyl phosphate + UDP-alpha-D-glucose = a di-trans,poly-cis-dolichyl beta-D-glucosyl phosphate + UDP</text>
        <dbReference type="Rhea" id="RHEA:15401"/>
        <dbReference type="Rhea" id="RHEA-COMP:19498"/>
        <dbReference type="Rhea" id="RHEA-COMP:19502"/>
        <dbReference type="ChEBI" id="CHEBI:57525"/>
        <dbReference type="ChEBI" id="CHEBI:57683"/>
        <dbReference type="ChEBI" id="CHEBI:58223"/>
        <dbReference type="ChEBI" id="CHEBI:58885"/>
        <dbReference type="EC" id="2.4.1.117"/>
    </reaction>
    <physiologicalReaction direction="left-to-right" evidence="13">
        <dbReference type="Rhea" id="RHEA:15402"/>
    </physiologicalReaction>
</comment>
<feature type="transmembrane region" description="Helical" evidence="14">
    <location>
        <begin position="348"/>
        <end position="367"/>
    </location>
</feature>
<evidence type="ECO:0000259" key="16">
    <source>
        <dbReference type="Pfam" id="PF04138"/>
    </source>
</evidence>
<evidence type="ECO:0000256" key="5">
    <source>
        <dbReference type="ARBA" id="ARBA00012583"/>
    </source>
</evidence>
<dbReference type="GO" id="GO:0016020">
    <property type="term" value="C:membrane"/>
    <property type="evidence" value="ECO:0007669"/>
    <property type="project" value="UniProtKB-SubCell"/>
</dbReference>
<dbReference type="EMBL" id="JADMLG010000007">
    <property type="protein sequence ID" value="MBH0778168.1"/>
    <property type="molecule type" value="Genomic_DNA"/>
</dbReference>
<dbReference type="CDD" id="cd04188">
    <property type="entry name" value="DPG_synthase"/>
    <property type="match status" value="1"/>
</dbReference>
<keyword evidence="12 14" id="KW-0472">Membrane</keyword>
<evidence type="ECO:0000259" key="15">
    <source>
        <dbReference type="Pfam" id="PF00535"/>
    </source>
</evidence>
<keyword evidence="6" id="KW-0328">Glycosyltransferase</keyword>
<dbReference type="GO" id="GO:0004581">
    <property type="term" value="F:dolichyl-phosphate beta-glucosyltransferase activity"/>
    <property type="evidence" value="ECO:0007669"/>
    <property type="project" value="UniProtKB-EC"/>
</dbReference>
<comment type="pathway">
    <text evidence="3">Protein modification; protein glycosylation.</text>
</comment>
<keyword evidence="8 14" id="KW-0812">Transmembrane</keyword>
<keyword evidence="10" id="KW-0735">Signal-anchor</keyword>
<evidence type="ECO:0000256" key="10">
    <source>
        <dbReference type="ARBA" id="ARBA00022968"/>
    </source>
</evidence>
<dbReference type="AlphaFoldDB" id="A0A931ICV9"/>
<dbReference type="InterPro" id="IPR029044">
    <property type="entry name" value="Nucleotide-diphossugar_trans"/>
</dbReference>
<evidence type="ECO:0000256" key="4">
    <source>
        <dbReference type="ARBA" id="ARBA00006739"/>
    </source>
</evidence>
<dbReference type="Proteomes" id="UP000655751">
    <property type="component" value="Unassembled WGS sequence"/>
</dbReference>
<gene>
    <name evidence="17" type="ORF">IT779_17960</name>
</gene>
<evidence type="ECO:0000256" key="14">
    <source>
        <dbReference type="SAM" id="Phobius"/>
    </source>
</evidence>
<dbReference type="PANTHER" id="PTHR10859">
    <property type="entry name" value="GLYCOSYL TRANSFERASE"/>
    <property type="match status" value="1"/>
</dbReference>
<evidence type="ECO:0000256" key="13">
    <source>
        <dbReference type="ARBA" id="ARBA00045097"/>
    </source>
</evidence>
<evidence type="ECO:0000256" key="9">
    <source>
        <dbReference type="ARBA" id="ARBA00022824"/>
    </source>
</evidence>
<evidence type="ECO:0000313" key="17">
    <source>
        <dbReference type="EMBL" id="MBH0778168.1"/>
    </source>
</evidence>
<dbReference type="InterPro" id="IPR001173">
    <property type="entry name" value="Glyco_trans_2-like"/>
</dbReference>
<evidence type="ECO:0000256" key="3">
    <source>
        <dbReference type="ARBA" id="ARBA00004922"/>
    </source>
</evidence>
<evidence type="ECO:0000256" key="8">
    <source>
        <dbReference type="ARBA" id="ARBA00022692"/>
    </source>
</evidence>
<evidence type="ECO:0000313" key="18">
    <source>
        <dbReference type="Proteomes" id="UP000655751"/>
    </source>
</evidence>
<dbReference type="Pfam" id="PF00535">
    <property type="entry name" value="Glycos_transf_2"/>
    <property type="match status" value="1"/>
</dbReference>
<accession>A0A931ICV9</accession>
<dbReference type="Pfam" id="PF04138">
    <property type="entry name" value="GtrA_DPMS_TM"/>
    <property type="match status" value="1"/>
</dbReference>
<sequence length="426" mass="46066">MTETATAAYRAEPTAAVITPVLDVVIPVYNEESDLAVCVRRLRAHLGDGFPFPARITIADNASTDDTMRVARDLAAEFDEVRVVHLDAKGRGRALRAVWEHSDAQVVAYMDVDLSTDLNALLPLVAPLITGHSDVAIGTRLDAASRVVRGPKREFVSRCYNLILRASLRAGFSDAQCGFKAMRTEIARRLLPLVEDGEWFFDTELLVLAERAGLRIHEVPVDWIDDPDSTVDIVDTARKDLLGVWRLLRGLTTGAIPLEELRAAVGREPLVPGVPLGMVGQVARFAIVGVCSTLAYALLYLLIQPMAGPQVANFAALLLTAIGNTAANRAFTFGVRGAHGVVAHQFQGLLIFAFGLVITSGSLFALHRLAPGASVHLELVALVLANLVATVTRFVGLRWVFRDTAPTGARPPAFAGPEFQREVSDR</sequence>
<evidence type="ECO:0000256" key="6">
    <source>
        <dbReference type="ARBA" id="ARBA00022676"/>
    </source>
</evidence>
<feature type="transmembrane region" description="Helical" evidence="14">
    <location>
        <begin position="285"/>
        <end position="303"/>
    </location>
</feature>